<protein>
    <submittedName>
        <fullName evidence="2">Uncharacterized protein</fullName>
    </submittedName>
</protein>
<dbReference type="EMBL" id="MU005569">
    <property type="protein sequence ID" value="KAF2691721.1"/>
    <property type="molecule type" value="Genomic_DNA"/>
</dbReference>
<feature type="region of interest" description="Disordered" evidence="1">
    <location>
        <begin position="64"/>
        <end position="94"/>
    </location>
</feature>
<organism evidence="2 3">
    <name type="scientific">Lentithecium fluviatile CBS 122367</name>
    <dbReference type="NCBI Taxonomy" id="1168545"/>
    <lineage>
        <taxon>Eukaryota</taxon>
        <taxon>Fungi</taxon>
        <taxon>Dikarya</taxon>
        <taxon>Ascomycota</taxon>
        <taxon>Pezizomycotina</taxon>
        <taxon>Dothideomycetes</taxon>
        <taxon>Pleosporomycetidae</taxon>
        <taxon>Pleosporales</taxon>
        <taxon>Massarineae</taxon>
        <taxon>Lentitheciaceae</taxon>
        <taxon>Lentithecium</taxon>
    </lineage>
</organism>
<gene>
    <name evidence="2" type="ORF">K458DRAFT_381563</name>
</gene>
<dbReference type="AlphaFoldDB" id="A0A6G1JNA3"/>
<name>A0A6G1JNA3_9PLEO</name>
<evidence type="ECO:0000313" key="2">
    <source>
        <dbReference type="EMBL" id="KAF2691721.1"/>
    </source>
</evidence>
<evidence type="ECO:0000313" key="3">
    <source>
        <dbReference type="Proteomes" id="UP000799291"/>
    </source>
</evidence>
<accession>A0A6G1JNA3</accession>
<sequence length="328" mass="36736">MPALLFFWITALEMQHDPRIERIAVPSLLGWGNRFRARHADEILNAYAHIYPYSILSNASTSSASSSLDTERTPSISSVTSTSQSSSSSSPLISLANTSFGHPTPCESSVSPTTAMIRNARGRVLNRSNFSKSLVEATKVRLLDNKVVKPYHPDNKMVKTKRAYNSVKPEHPLPRTIGQKQRMAAGRYNQGVSFAKLQHQILDANVNLPETVSRMNSISVRAFKKLPSSNKPDDIEKTYNIQPLLYGKVEVLMSSTLVIKHSRNIIDDGVDELRKLRNGFRDLVQSACWPEETYNLVEQLTRLASPMKTSSAHRGESDETWQRPLVMI</sequence>
<proteinExistence type="predicted"/>
<evidence type="ECO:0000256" key="1">
    <source>
        <dbReference type="SAM" id="MobiDB-lite"/>
    </source>
</evidence>
<reference evidence="2" key="1">
    <citation type="journal article" date="2020" name="Stud. Mycol.">
        <title>101 Dothideomycetes genomes: a test case for predicting lifestyles and emergence of pathogens.</title>
        <authorList>
            <person name="Haridas S."/>
            <person name="Albert R."/>
            <person name="Binder M."/>
            <person name="Bloem J."/>
            <person name="Labutti K."/>
            <person name="Salamov A."/>
            <person name="Andreopoulos B."/>
            <person name="Baker S."/>
            <person name="Barry K."/>
            <person name="Bills G."/>
            <person name="Bluhm B."/>
            <person name="Cannon C."/>
            <person name="Castanera R."/>
            <person name="Culley D."/>
            <person name="Daum C."/>
            <person name="Ezra D."/>
            <person name="Gonzalez J."/>
            <person name="Henrissat B."/>
            <person name="Kuo A."/>
            <person name="Liang C."/>
            <person name="Lipzen A."/>
            <person name="Lutzoni F."/>
            <person name="Magnuson J."/>
            <person name="Mondo S."/>
            <person name="Nolan M."/>
            <person name="Ohm R."/>
            <person name="Pangilinan J."/>
            <person name="Park H.-J."/>
            <person name="Ramirez L."/>
            <person name="Alfaro M."/>
            <person name="Sun H."/>
            <person name="Tritt A."/>
            <person name="Yoshinaga Y."/>
            <person name="Zwiers L.-H."/>
            <person name="Turgeon B."/>
            <person name="Goodwin S."/>
            <person name="Spatafora J."/>
            <person name="Crous P."/>
            <person name="Grigoriev I."/>
        </authorList>
    </citation>
    <scope>NUCLEOTIDE SEQUENCE</scope>
    <source>
        <strain evidence="2">CBS 122367</strain>
    </source>
</reference>
<dbReference type="Proteomes" id="UP000799291">
    <property type="component" value="Unassembled WGS sequence"/>
</dbReference>
<keyword evidence="3" id="KW-1185">Reference proteome</keyword>